<name>A0A6J5P118_9CAUD</name>
<sequence length="108" mass="12369">MMKHLGKENANRMYSVIESLIKFYRDDYNSYPLRWIVETLAWIATLVNTVTITLTVPAVPWLFCYPLWISACLAYAWSQWTRKSSMGVTSCLAFAALDGIGLTRLLLL</sequence>
<evidence type="ECO:0000313" key="3">
    <source>
        <dbReference type="EMBL" id="CAB4165630.1"/>
    </source>
</evidence>
<evidence type="ECO:0000313" key="5">
    <source>
        <dbReference type="EMBL" id="CAB4220882.1"/>
    </source>
</evidence>
<dbReference type="EMBL" id="LR797099">
    <property type="protein sequence ID" value="CAB4186720.1"/>
    <property type="molecule type" value="Genomic_DNA"/>
</dbReference>
<dbReference type="EMBL" id="LR796776">
    <property type="protein sequence ID" value="CAB4165630.1"/>
    <property type="molecule type" value="Genomic_DNA"/>
</dbReference>
<protein>
    <submittedName>
        <fullName evidence="3">Uncharacterized protein</fullName>
    </submittedName>
</protein>
<feature type="transmembrane region" description="Helical" evidence="1">
    <location>
        <begin position="58"/>
        <end position="76"/>
    </location>
</feature>
<feature type="transmembrane region" description="Helical" evidence="1">
    <location>
        <begin position="88"/>
        <end position="107"/>
    </location>
</feature>
<dbReference type="EMBL" id="LR797502">
    <property type="protein sequence ID" value="CAB4220882.1"/>
    <property type="molecule type" value="Genomic_DNA"/>
</dbReference>
<gene>
    <name evidence="4" type="ORF">UFOVP1146_66</name>
    <name evidence="5" type="ORF">UFOVP1638_79</name>
    <name evidence="2" type="ORF">UFOVP812_399</name>
    <name evidence="3" type="ORF">UFOVP818_166</name>
</gene>
<evidence type="ECO:0000313" key="4">
    <source>
        <dbReference type="EMBL" id="CAB4186720.1"/>
    </source>
</evidence>
<keyword evidence="1" id="KW-1133">Transmembrane helix</keyword>
<evidence type="ECO:0000313" key="2">
    <source>
        <dbReference type="EMBL" id="CAB4164130.1"/>
    </source>
</evidence>
<proteinExistence type="predicted"/>
<evidence type="ECO:0000256" key="1">
    <source>
        <dbReference type="SAM" id="Phobius"/>
    </source>
</evidence>
<dbReference type="EMBL" id="LR796758">
    <property type="protein sequence ID" value="CAB4164130.1"/>
    <property type="molecule type" value="Genomic_DNA"/>
</dbReference>
<feature type="transmembrane region" description="Helical" evidence="1">
    <location>
        <begin position="31"/>
        <end position="52"/>
    </location>
</feature>
<keyword evidence="1" id="KW-0472">Membrane</keyword>
<keyword evidence="1" id="KW-0812">Transmembrane</keyword>
<reference evidence="3" key="1">
    <citation type="submission" date="2020-04" db="EMBL/GenBank/DDBJ databases">
        <authorList>
            <person name="Chiriac C."/>
            <person name="Salcher M."/>
            <person name="Ghai R."/>
            <person name="Kavagutti S V."/>
        </authorList>
    </citation>
    <scope>NUCLEOTIDE SEQUENCE</scope>
</reference>
<accession>A0A6J5P118</accession>
<organism evidence="3">
    <name type="scientific">uncultured Caudovirales phage</name>
    <dbReference type="NCBI Taxonomy" id="2100421"/>
    <lineage>
        <taxon>Viruses</taxon>
        <taxon>Duplodnaviria</taxon>
        <taxon>Heunggongvirae</taxon>
        <taxon>Uroviricota</taxon>
        <taxon>Caudoviricetes</taxon>
        <taxon>Peduoviridae</taxon>
        <taxon>Maltschvirus</taxon>
        <taxon>Maltschvirus maltsch</taxon>
    </lineage>
</organism>